<dbReference type="PANTHER" id="PTHR43304:SF1">
    <property type="entry name" value="PAC DOMAIN-CONTAINING PROTEIN"/>
    <property type="match status" value="1"/>
</dbReference>
<evidence type="ECO:0000259" key="8">
    <source>
        <dbReference type="PROSITE" id="PS50113"/>
    </source>
</evidence>
<dbReference type="SUPFAM" id="SSF55874">
    <property type="entry name" value="ATPase domain of HSP90 chaperone/DNA topoisomerase II/histidine kinase"/>
    <property type="match status" value="1"/>
</dbReference>
<reference evidence="9 10" key="1">
    <citation type="submission" date="2021-12" db="EMBL/GenBank/DDBJ databases">
        <title>Genome sequencing of bacteria with rrn-lacking chromosome and rrn-plasmid.</title>
        <authorList>
            <person name="Anda M."/>
            <person name="Iwasaki W."/>
        </authorList>
    </citation>
    <scope>NUCLEOTIDE SEQUENCE [LARGE SCALE GENOMIC DNA]</scope>
    <source>
        <strain evidence="9 10">NBRC 101262</strain>
        <plasmid evidence="9 10">pPP1</plasmid>
    </source>
</reference>
<dbReference type="Pfam" id="PF00512">
    <property type="entry name" value="HisKA"/>
    <property type="match status" value="1"/>
</dbReference>
<name>A0ABN6LCF1_9BACT</name>
<evidence type="ECO:0000256" key="4">
    <source>
        <dbReference type="ARBA" id="ARBA00022679"/>
    </source>
</evidence>
<organism evidence="9 10">
    <name type="scientific">Persicobacter psychrovividus</name>
    <dbReference type="NCBI Taxonomy" id="387638"/>
    <lineage>
        <taxon>Bacteria</taxon>
        <taxon>Pseudomonadati</taxon>
        <taxon>Bacteroidota</taxon>
        <taxon>Cytophagia</taxon>
        <taxon>Cytophagales</taxon>
        <taxon>Persicobacteraceae</taxon>
        <taxon>Persicobacter</taxon>
    </lineage>
</organism>
<feature type="domain" description="PAC" evidence="8">
    <location>
        <begin position="353"/>
        <end position="405"/>
    </location>
</feature>
<dbReference type="Gene3D" id="3.30.565.10">
    <property type="entry name" value="Histidine kinase-like ATPase, C-terminal domain"/>
    <property type="match status" value="1"/>
</dbReference>
<keyword evidence="4" id="KW-0808">Transferase</keyword>
<dbReference type="InterPro" id="IPR004358">
    <property type="entry name" value="Sig_transdc_His_kin-like_C"/>
</dbReference>
<evidence type="ECO:0000256" key="3">
    <source>
        <dbReference type="ARBA" id="ARBA00022553"/>
    </source>
</evidence>
<dbReference type="InterPro" id="IPR000014">
    <property type="entry name" value="PAS"/>
</dbReference>
<keyword evidence="9" id="KW-0614">Plasmid</keyword>
<comment type="catalytic activity">
    <reaction evidence="1">
        <text>ATP + protein L-histidine = ADP + protein N-phospho-L-histidine.</text>
        <dbReference type="EC" id="2.7.13.3"/>
    </reaction>
</comment>
<feature type="transmembrane region" description="Helical" evidence="6">
    <location>
        <begin position="112"/>
        <end position="130"/>
    </location>
</feature>
<dbReference type="Pfam" id="PF02518">
    <property type="entry name" value="HATPase_c"/>
    <property type="match status" value="1"/>
</dbReference>
<dbReference type="NCBIfam" id="TIGR00229">
    <property type="entry name" value="sensory_box"/>
    <property type="match status" value="1"/>
</dbReference>
<dbReference type="PROSITE" id="PS50109">
    <property type="entry name" value="HIS_KIN"/>
    <property type="match status" value="1"/>
</dbReference>
<dbReference type="InterPro" id="IPR005467">
    <property type="entry name" value="His_kinase_dom"/>
</dbReference>
<dbReference type="InterPro" id="IPR052162">
    <property type="entry name" value="Sensor_kinase/Photoreceptor"/>
</dbReference>
<geneLocation type="plasmid" evidence="9 10">
    <name>pPP1</name>
</geneLocation>
<dbReference type="SMART" id="SM00388">
    <property type="entry name" value="HisKA"/>
    <property type="match status" value="1"/>
</dbReference>
<sequence length="649" mass="73896">MKAQIVFYSSMALSLLCLLVMCSWRFDFVSFVHFGEKVATMKFNTALLFFITGVGIFLAERKILAIKYSCILVLITASLTLLEYLLYINFGIDQLVSEDHYSQDSIGRMSPATAVSFMLLACSPLIYGRFSPLRSVLRYLVTLVGMICFFRHLLEIPNNYIPYFFRSMSVYTSFLLLCFGVILDFHEKKSVLYQLLFGKTAASQMFRQMVMLLLVIPLLAAYVIQYLATQGQLNLQFGLTLFLCVFCSLSVAYIVNLLSKFQQNEQKLAVHRKNLIQKNKELKRFKSAVDDVSIISTVNADKEITYVNRNFMDITRYSESELLGENHQIVDIPERDEKQFMEMWADLHAGKSWNGDMKCQAKGGDHFWVHTTVVPYLQSETGMQKFMFIRRDITAQKLEQEASEENKRVLQSENAFLTSFAYTVAHDLKQPLETVLGLIGLLGAKLKEPIEKEATLTQLMIHVNNSGLRMKRLIEDLLSFARSDRRVGFTSIDLMETCRGIVHDLAAQIESSKGEVRFDNLPTIIGEETNIRLLFQNIISNSLKFVPANHQPKVEIKARVEQQFFHFQISDNGIGVPEDKLEEVFGVFSKIHGISQYPGSGLGLANCRKIVKAHDGEIFMTSEEGKGTTVHFRLSRQLKEKAPVAQTQD</sequence>
<dbReference type="SUPFAM" id="SSF47384">
    <property type="entry name" value="Homodimeric domain of signal transducing histidine kinase"/>
    <property type="match status" value="1"/>
</dbReference>
<feature type="transmembrane region" description="Helical" evidence="6">
    <location>
        <begin position="160"/>
        <end position="185"/>
    </location>
</feature>
<dbReference type="InterPro" id="IPR003661">
    <property type="entry name" value="HisK_dim/P_dom"/>
</dbReference>
<proteinExistence type="predicted"/>
<dbReference type="Gene3D" id="3.30.450.20">
    <property type="entry name" value="PAS domain"/>
    <property type="match status" value="1"/>
</dbReference>
<dbReference type="InterPro" id="IPR036097">
    <property type="entry name" value="HisK_dim/P_sf"/>
</dbReference>
<dbReference type="Pfam" id="PF13426">
    <property type="entry name" value="PAS_9"/>
    <property type="match status" value="1"/>
</dbReference>
<dbReference type="SMART" id="SM00387">
    <property type="entry name" value="HATPase_c"/>
    <property type="match status" value="1"/>
</dbReference>
<evidence type="ECO:0000313" key="9">
    <source>
        <dbReference type="EMBL" id="BDD00519.1"/>
    </source>
</evidence>
<evidence type="ECO:0000256" key="6">
    <source>
        <dbReference type="SAM" id="Phobius"/>
    </source>
</evidence>
<dbReference type="InterPro" id="IPR003594">
    <property type="entry name" value="HATPase_dom"/>
</dbReference>
<dbReference type="CDD" id="cd00082">
    <property type="entry name" value="HisKA"/>
    <property type="match status" value="1"/>
</dbReference>
<keyword evidence="5" id="KW-0418">Kinase</keyword>
<dbReference type="Proteomes" id="UP001354989">
    <property type="component" value="Plasmid pPP1"/>
</dbReference>
<dbReference type="Gene3D" id="1.10.287.130">
    <property type="match status" value="1"/>
</dbReference>
<keyword evidence="3" id="KW-0597">Phosphoprotein</keyword>
<feature type="transmembrane region" description="Helical" evidence="6">
    <location>
        <begin position="206"/>
        <end position="225"/>
    </location>
</feature>
<evidence type="ECO:0000256" key="1">
    <source>
        <dbReference type="ARBA" id="ARBA00000085"/>
    </source>
</evidence>
<feature type="transmembrane region" description="Helical" evidence="6">
    <location>
        <begin position="237"/>
        <end position="258"/>
    </location>
</feature>
<dbReference type="PRINTS" id="PR00344">
    <property type="entry name" value="BCTRLSENSOR"/>
</dbReference>
<feature type="transmembrane region" description="Helical" evidence="6">
    <location>
        <begin position="137"/>
        <end position="154"/>
    </location>
</feature>
<accession>A0ABN6LCF1</accession>
<keyword evidence="6" id="KW-1133">Transmembrane helix</keyword>
<evidence type="ECO:0000259" key="7">
    <source>
        <dbReference type="PROSITE" id="PS50109"/>
    </source>
</evidence>
<dbReference type="PROSITE" id="PS50113">
    <property type="entry name" value="PAC"/>
    <property type="match status" value="1"/>
</dbReference>
<dbReference type="InterPro" id="IPR000700">
    <property type="entry name" value="PAS-assoc_C"/>
</dbReference>
<protein>
    <recommendedName>
        <fullName evidence="2">histidine kinase</fullName>
        <ecNumber evidence="2">2.7.13.3</ecNumber>
    </recommendedName>
</protein>
<evidence type="ECO:0000256" key="5">
    <source>
        <dbReference type="ARBA" id="ARBA00022777"/>
    </source>
</evidence>
<dbReference type="CDD" id="cd00130">
    <property type="entry name" value="PAS"/>
    <property type="match status" value="1"/>
</dbReference>
<evidence type="ECO:0000256" key="2">
    <source>
        <dbReference type="ARBA" id="ARBA00012438"/>
    </source>
</evidence>
<feature type="domain" description="Histidine kinase" evidence="7">
    <location>
        <begin position="423"/>
        <end position="638"/>
    </location>
</feature>
<dbReference type="PANTHER" id="PTHR43304">
    <property type="entry name" value="PHYTOCHROME-LIKE PROTEIN CPH1"/>
    <property type="match status" value="1"/>
</dbReference>
<keyword evidence="10" id="KW-1185">Reference proteome</keyword>
<gene>
    <name evidence="9" type="ORF">PEPS_27990</name>
</gene>
<keyword evidence="6" id="KW-0472">Membrane</keyword>
<dbReference type="EC" id="2.7.13.3" evidence="2"/>
<dbReference type="EMBL" id="AP025293">
    <property type="protein sequence ID" value="BDD00519.1"/>
    <property type="molecule type" value="Genomic_DNA"/>
</dbReference>
<dbReference type="InterPro" id="IPR035965">
    <property type="entry name" value="PAS-like_dom_sf"/>
</dbReference>
<dbReference type="SUPFAM" id="SSF55785">
    <property type="entry name" value="PYP-like sensor domain (PAS domain)"/>
    <property type="match status" value="1"/>
</dbReference>
<keyword evidence="6" id="KW-0812">Transmembrane</keyword>
<dbReference type="RefSeq" id="WP_338398368.1">
    <property type="nucleotide sequence ID" value="NZ_AP025293.1"/>
</dbReference>
<evidence type="ECO:0000313" key="10">
    <source>
        <dbReference type="Proteomes" id="UP001354989"/>
    </source>
</evidence>
<feature type="transmembrane region" description="Helical" evidence="6">
    <location>
        <begin position="71"/>
        <end position="92"/>
    </location>
</feature>
<feature type="transmembrane region" description="Helical" evidence="6">
    <location>
        <begin position="41"/>
        <end position="59"/>
    </location>
</feature>
<dbReference type="InterPro" id="IPR036890">
    <property type="entry name" value="HATPase_C_sf"/>
</dbReference>